<organism evidence="1 2">
    <name type="scientific">Sinorhizobium mexicanum</name>
    <dbReference type="NCBI Taxonomy" id="375549"/>
    <lineage>
        <taxon>Bacteria</taxon>
        <taxon>Pseudomonadati</taxon>
        <taxon>Pseudomonadota</taxon>
        <taxon>Alphaproteobacteria</taxon>
        <taxon>Hyphomicrobiales</taxon>
        <taxon>Rhizobiaceae</taxon>
        <taxon>Sinorhizobium/Ensifer group</taxon>
        <taxon>Sinorhizobium</taxon>
    </lineage>
</organism>
<dbReference type="SUPFAM" id="SSF51735">
    <property type="entry name" value="NAD(P)-binding Rossmann-fold domains"/>
    <property type="match status" value="1"/>
</dbReference>
<reference evidence="1 2" key="1">
    <citation type="submission" date="2019-06" db="EMBL/GenBank/DDBJ databases">
        <title>Complete genome sequence of Ensifer mexicanus ITTG R7 isolated from nodules of Acacia angustissima (Mill.) Kuntze.</title>
        <authorList>
            <person name="Rincon-Rosales R."/>
            <person name="Rogel M.A."/>
            <person name="Guerrero G."/>
            <person name="Rincon-Molina C.I."/>
            <person name="Lopez-Lopez A."/>
            <person name="Martinez-Romero E."/>
        </authorList>
    </citation>
    <scope>NUCLEOTIDE SEQUENCE [LARGE SCALE GENOMIC DNA]</scope>
    <source>
        <strain evidence="1 2">ITTG R7</strain>
    </source>
</reference>
<gene>
    <name evidence="1" type="ORF">FKV68_13855</name>
</gene>
<dbReference type="PANTHER" id="PTHR43355:SF2">
    <property type="entry name" value="FLAVIN REDUCTASE (NADPH)"/>
    <property type="match status" value="1"/>
</dbReference>
<dbReference type="AlphaFoldDB" id="A0A859QCS4"/>
<dbReference type="EMBL" id="CP041238">
    <property type="protein sequence ID" value="QLL62443.1"/>
    <property type="molecule type" value="Genomic_DNA"/>
</dbReference>
<protein>
    <submittedName>
        <fullName evidence="1">NAD-dependent epimerase/dehydratase family protein</fullName>
    </submittedName>
</protein>
<dbReference type="Proteomes" id="UP000510721">
    <property type="component" value="Chromosome"/>
</dbReference>
<proteinExistence type="predicted"/>
<dbReference type="PANTHER" id="PTHR43355">
    <property type="entry name" value="FLAVIN REDUCTASE (NADPH)"/>
    <property type="match status" value="1"/>
</dbReference>
<dbReference type="Pfam" id="PF01370">
    <property type="entry name" value="Epimerase"/>
    <property type="match status" value="1"/>
</dbReference>
<dbReference type="InterPro" id="IPR051606">
    <property type="entry name" value="Polyketide_Oxido-like"/>
</dbReference>
<sequence>MNILILGATGFIGSAIARKLVNDGHRVTGLGRDPSRAALKMPALHWISADLAGMTRSDDWQDALEGHDMVVNCAGALQDGLAAAITGAHALFAFRRDYEASQPRIRAVMKQRDPAKDIRKFTVTYLTGGLICGSMLPEGQSKENSVRRIFGLAAIFCSFSISAFAAAPNDIADLVGSRAADAESEMRARGYEHVGSYSAWWNDETGTCVRVRVSNGRYSRIDRLKPSACGQTSAASPPPDFSNVPARALRACSRRANRYQSPQGGASVVKAAERTGPTWLLTMATRHYILKCTVTGSGRVIRMETG</sequence>
<keyword evidence="2" id="KW-1185">Reference proteome</keyword>
<dbReference type="Gene3D" id="3.40.50.720">
    <property type="entry name" value="NAD(P)-binding Rossmann-like Domain"/>
    <property type="match status" value="1"/>
</dbReference>
<name>A0A859QCS4_9HYPH</name>
<dbReference type="RefSeq" id="WP_180938341.1">
    <property type="nucleotide sequence ID" value="NZ_CP041238.1"/>
</dbReference>
<dbReference type="KEGG" id="emx:FKV68_13855"/>
<accession>A0A859QCS4</accession>
<evidence type="ECO:0000313" key="2">
    <source>
        <dbReference type="Proteomes" id="UP000510721"/>
    </source>
</evidence>
<dbReference type="InterPro" id="IPR001509">
    <property type="entry name" value="Epimerase_deHydtase"/>
</dbReference>
<dbReference type="GO" id="GO:0016646">
    <property type="term" value="F:oxidoreductase activity, acting on the CH-NH group of donors, NAD or NADP as acceptor"/>
    <property type="evidence" value="ECO:0007669"/>
    <property type="project" value="TreeGrafter"/>
</dbReference>
<dbReference type="InterPro" id="IPR036291">
    <property type="entry name" value="NAD(P)-bd_dom_sf"/>
</dbReference>
<evidence type="ECO:0000313" key="1">
    <source>
        <dbReference type="EMBL" id="QLL62443.1"/>
    </source>
</evidence>